<keyword evidence="3" id="KW-0732">Signal</keyword>
<reference evidence="4 5" key="1">
    <citation type="journal article" date="2025" name="Microbiol. Resour. Announc.">
        <title>Draft genome sequences for Neonectria magnoliae and Neonectria punicea, canker pathogens of Liriodendron tulipifera and Acer saccharum in West Virginia.</title>
        <authorList>
            <person name="Petronek H.M."/>
            <person name="Kasson M.T."/>
            <person name="Metheny A.M."/>
            <person name="Stauder C.M."/>
            <person name="Lovett B."/>
            <person name="Lynch S.C."/>
            <person name="Garnas J.R."/>
            <person name="Kasson L.R."/>
            <person name="Stajich J.E."/>
        </authorList>
    </citation>
    <scope>NUCLEOTIDE SEQUENCE [LARGE SCALE GENOMIC DNA]</scope>
    <source>
        <strain evidence="4 5">NRRL 64653</strain>
    </source>
</reference>
<keyword evidence="2" id="KW-1133">Transmembrane helix</keyword>
<name>A0ABR1HPC8_9HYPO</name>
<feature type="transmembrane region" description="Helical" evidence="2">
    <location>
        <begin position="428"/>
        <end position="453"/>
    </location>
</feature>
<evidence type="ECO:0000313" key="4">
    <source>
        <dbReference type="EMBL" id="KAK7423026.1"/>
    </source>
</evidence>
<accession>A0ABR1HPC8</accession>
<dbReference type="Proteomes" id="UP001498476">
    <property type="component" value="Unassembled WGS sequence"/>
</dbReference>
<protein>
    <submittedName>
        <fullName evidence="4">Uncharacterized protein</fullName>
    </submittedName>
</protein>
<keyword evidence="2" id="KW-0472">Membrane</keyword>
<feature type="chain" id="PRO_5045712378" evidence="3">
    <location>
        <begin position="19"/>
        <end position="523"/>
    </location>
</feature>
<feature type="signal peptide" evidence="3">
    <location>
        <begin position="1"/>
        <end position="18"/>
    </location>
</feature>
<organism evidence="4 5">
    <name type="scientific">Neonectria punicea</name>
    <dbReference type="NCBI Taxonomy" id="979145"/>
    <lineage>
        <taxon>Eukaryota</taxon>
        <taxon>Fungi</taxon>
        <taxon>Dikarya</taxon>
        <taxon>Ascomycota</taxon>
        <taxon>Pezizomycotina</taxon>
        <taxon>Sordariomycetes</taxon>
        <taxon>Hypocreomycetidae</taxon>
        <taxon>Hypocreales</taxon>
        <taxon>Nectriaceae</taxon>
        <taxon>Neonectria</taxon>
    </lineage>
</organism>
<dbReference type="EMBL" id="JAZAVJ010000012">
    <property type="protein sequence ID" value="KAK7423026.1"/>
    <property type="molecule type" value="Genomic_DNA"/>
</dbReference>
<comment type="caution">
    <text evidence="4">The sequence shown here is derived from an EMBL/GenBank/DDBJ whole genome shotgun (WGS) entry which is preliminary data.</text>
</comment>
<evidence type="ECO:0000256" key="3">
    <source>
        <dbReference type="SAM" id="SignalP"/>
    </source>
</evidence>
<evidence type="ECO:0000256" key="2">
    <source>
        <dbReference type="SAM" id="Phobius"/>
    </source>
</evidence>
<feature type="region of interest" description="Disordered" evidence="1">
    <location>
        <begin position="496"/>
        <end position="523"/>
    </location>
</feature>
<keyword evidence="5" id="KW-1185">Reference proteome</keyword>
<gene>
    <name evidence="4" type="ORF">QQX98_001316</name>
</gene>
<evidence type="ECO:0000256" key="1">
    <source>
        <dbReference type="SAM" id="MobiDB-lite"/>
    </source>
</evidence>
<feature type="transmembrane region" description="Helical" evidence="2">
    <location>
        <begin position="465"/>
        <end position="490"/>
    </location>
</feature>
<sequence length="523" mass="59278">MRFRLKLLLAVFLMSFEKEDDRLPHGTYCHLEVWDFPTEDQESESSGTCVRRVQVKTSSELAESFEHLPKQQESTVRVYIQESYEGNAFQSHLDQLCEEQDILRLESRAGFSSLSHQLRNENPCDWYKLEGYGLLARDGRTSATTPWAHVLRIVMLMTDKEGRPVVLISCQTKGLESAVGKWADDYYGSRYSNIEKFVSELTRLDPLYQLIRNKENWKQLFLLQCHHAHLHSLGHFVHELSMGQKDEKGTYDARLSELRPWQLEYIIQSSYAYQRLRNTSDESIEITETLLDCIKTGGSTDLKTRIEPDIHGCCKEINGRLSRLIGSLEHDLKFLDLARNVRQTDGVNRLTLLATIFLPLSLSAGVLSMGTRFRDLGNLLYDFIGVTVLLVAVVAVLLGILSLLASAKDYIRKMHVGLVFYRKHFLPVAMRTGSVCLLLLGAFCLASFLLGMFKDISLGLRTLGYGAAAAVGCVPFLGLFMLVCILNSAFKKVRRTRPSSAQEDVERDSAEVAESNSNERRSQ</sequence>
<feature type="transmembrane region" description="Helical" evidence="2">
    <location>
        <begin position="383"/>
        <end position="407"/>
    </location>
</feature>
<feature type="transmembrane region" description="Helical" evidence="2">
    <location>
        <begin position="350"/>
        <end position="371"/>
    </location>
</feature>
<proteinExistence type="predicted"/>
<keyword evidence="2" id="KW-0812">Transmembrane</keyword>
<dbReference type="Gene3D" id="1.20.58.340">
    <property type="entry name" value="Magnesium transport protein CorA, transmembrane region"/>
    <property type="match status" value="1"/>
</dbReference>
<evidence type="ECO:0000313" key="5">
    <source>
        <dbReference type="Proteomes" id="UP001498476"/>
    </source>
</evidence>